<evidence type="ECO:0000256" key="5">
    <source>
        <dbReference type="ARBA" id="ARBA00022971"/>
    </source>
</evidence>
<dbReference type="NCBIfam" id="NF010453">
    <property type="entry name" value="PRK13880.1"/>
    <property type="match status" value="1"/>
</dbReference>
<keyword evidence="4 8" id="KW-0812">Transmembrane</keyword>
<comment type="subcellular location">
    <subcellularLocation>
        <location evidence="1">Cell membrane</location>
        <topology evidence="1">Multi-pass membrane protein</topology>
    </subcellularLocation>
</comment>
<dbReference type="RefSeq" id="WP_245082808.1">
    <property type="nucleotide sequence ID" value="NZ_BSOP01000071.1"/>
</dbReference>
<dbReference type="Gene3D" id="3.40.50.300">
    <property type="entry name" value="P-loop containing nucleotide triphosphate hydrolases"/>
    <property type="match status" value="1"/>
</dbReference>
<evidence type="ECO:0000256" key="6">
    <source>
        <dbReference type="ARBA" id="ARBA00022989"/>
    </source>
</evidence>
<dbReference type="PANTHER" id="PTHR37937">
    <property type="entry name" value="CONJUGATIVE TRANSFER: DNA TRANSPORT"/>
    <property type="match status" value="1"/>
</dbReference>
<keyword evidence="7 8" id="KW-0472">Membrane</keyword>
<evidence type="ECO:0000256" key="2">
    <source>
        <dbReference type="ARBA" id="ARBA00008806"/>
    </source>
</evidence>
<dbReference type="Pfam" id="PF02534">
    <property type="entry name" value="T4SS-DNA_transf"/>
    <property type="match status" value="1"/>
</dbReference>
<sequence length="649" mass="71913">MNDKNSTTGKARFKGLVLLAIYITGVNAACTQFIASKLAYHPALGPPIWDQVYQPFAWWRWMLRFYDSSPTVYNISAIIFLLGMLVGVLAFVIGVGLATRSSRQHAGVHGTAHFATLDEVKNTGLLPTGKGRGQGVYCGAFEDPKGGRTYYLRHDGPEHICALAPTRSGKGVGLVVPTLLSWPHSVFVLDRKGENYAMTAGWRKSQANNVILRFDPAEPDAGCSWNALAEIRFETRYQVSDTQNIALMVIDDDGRGIAGDHFRSAAYELLVGLILHALYKSHEVGRLPGLNDIAKMLTGVGEFAAPETENELVDDPDGDPKALSGLFAEMRDIAVGTDDAAAKEAKLVIAGVGRRMQGTPARELGSIISTANNALSLYRDPIVGNNTTRVDFKVSDLMDHERPVSLYSIMTPRNADRLRPLNRLLLTQIVLSLADKMEFDDGRSKTVHKHRLLLMLDEFPTLGRLDVFESALAYIAGYGIKAYIITQDVQQLYKSYTNYESIISNCHVRVAYAPNKLETAEWMSRMTGTATIVKEQVSESGRRFGVMLENISRSYQEIQRPLMTADEIMRLPGPEKDSKGDILEPGEMLVFVAGQPVIRGTQILYFRDPVFSERSKIPPPRTTDTISHLFEQAQQEGEQQAPREAFRIQ</sequence>
<comment type="similarity">
    <text evidence="2">Belongs to the VirD4/TraG family.</text>
</comment>
<evidence type="ECO:0000256" key="3">
    <source>
        <dbReference type="ARBA" id="ARBA00022475"/>
    </source>
</evidence>
<keyword evidence="3" id="KW-1003">Cell membrane</keyword>
<dbReference type="Proteomes" id="UP001156702">
    <property type="component" value="Unassembled WGS sequence"/>
</dbReference>
<dbReference type="PANTHER" id="PTHR37937:SF1">
    <property type="entry name" value="CONJUGATIVE TRANSFER: DNA TRANSPORT"/>
    <property type="match status" value="1"/>
</dbReference>
<name>A0ABQ5ZST5_9HYPH</name>
<evidence type="ECO:0000256" key="8">
    <source>
        <dbReference type="SAM" id="Phobius"/>
    </source>
</evidence>
<evidence type="ECO:0000256" key="7">
    <source>
        <dbReference type="ARBA" id="ARBA00023136"/>
    </source>
</evidence>
<dbReference type="CDD" id="cd01127">
    <property type="entry name" value="TrwB_TraG_TraD_VirD4"/>
    <property type="match status" value="2"/>
</dbReference>
<feature type="transmembrane region" description="Helical" evidence="8">
    <location>
        <begin position="72"/>
        <end position="97"/>
    </location>
</feature>
<evidence type="ECO:0000313" key="9">
    <source>
        <dbReference type="EMBL" id="GLR55191.1"/>
    </source>
</evidence>
<dbReference type="InterPro" id="IPR003688">
    <property type="entry name" value="TraG/VirD4"/>
</dbReference>
<dbReference type="InterPro" id="IPR027417">
    <property type="entry name" value="P-loop_NTPase"/>
</dbReference>
<dbReference type="EMBL" id="BSOP01000071">
    <property type="protein sequence ID" value="GLR55191.1"/>
    <property type="molecule type" value="Genomic_DNA"/>
</dbReference>
<proteinExistence type="inferred from homology"/>
<evidence type="ECO:0000256" key="1">
    <source>
        <dbReference type="ARBA" id="ARBA00004651"/>
    </source>
</evidence>
<evidence type="ECO:0000313" key="10">
    <source>
        <dbReference type="Proteomes" id="UP001156702"/>
    </source>
</evidence>
<organism evidence="9 10">
    <name type="scientific">Shinella yambaruensis</name>
    <dbReference type="NCBI Taxonomy" id="415996"/>
    <lineage>
        <taxon>Bacteria</taxon>
        <taxon>Pseudomonadati</taxon>
        <taxon>Pseudomonadota</taxon>
        <taxon>Alphaproteobacteria</taxon>
        <taxon>Hyphomicrobiales</taxon>
        <taxon>Rhizobiaceae</taxon>
        <taxon>Shinella</taxon>
    </lineage>
</organism>
<accession>A0ABQ5ZST5</accession>
<comment type="caution">
    <text evidence="9">The sequence shown here is derived from an EMBL/GenBank/DDBJ whole genome shotgun (WGS) entry which is preliminary data.</text>
</comment>
<keyword evidence="5" id="KW-0184">Conjugation</keyword>
<protein>
    <submittedName>
        <fullName evidence="9">Conjugal transfer protein TraG</fullName>
    </submittedName>
</protein>
<gene>
    <name evidence="9" type="ORF">GCM10007923_64130</name>
</gene>
<evidence type="ECO:0000256" key="4">
    <source>
        <dbReference type="ARBA" id="ARBA00022692"/>
    </source>
</evidence>
<keyword evidence="10" id="KW-1185">Reference proteome</keyword>
<dbReference type="SUPFAM" id="SSF52540">
    <property type="entry name" value="P-loop containing nucleoside triphosphate hydrolases"/>
    <property type="match status" value="1"/>
</dbReference>
<reference evidence="10" key="1">
    <citation type="journal article" date="2019" name="Int. J. Syst. Evol. Microbiol.">
        <title>The Global Catalogue of Microorganisms (GCM) 10K type strain sequencing project: providing services to taxonomists for standard genome sequencing and annotation.</title>
        <authorList>
            <consortium name="The Broad Institute Genomics Platform"/>
            <consortium name="The Broad Institute Genome Sequencing Center for Infectious Disease"/>
            <person name="Wu L."/>
            <person name="Ma J."/>
        </authorList>
    </citation>
    <scope>NUCLEOTIDE SEQUENCE [LARGE SCALE GENOMIC DNA]</scope>
    <source>
        <strain evidence="10">NBRC 102122</strain>
    </source>
</reference>
<keyword evidence="6 8" id="KW-1133">Transmembrane helix</keyword>
<dbReference type="InterPro" id="IPR051539">
    <property type="entry name" value="T4SS-coupling_protein"/>
</dbReference>